<proteinExistence type="predicted"/>
<feature type="compositionally biased region" description="Polar residues" evidence="1">
    <location>
        <begin position="190"/>
        <end position="199"/>
    </location>
</feature>
<feature type="compositionally biased region" description="Low complexity" evidence="1">
    <location>
        <begin position="126"/>
        <end position="138"/>
    </location>
</feature>
<feature type="region of interest" description="Disordered" evidence="1">
    <location>
        <begin position="222"/>
        <end position="248"/>
    </location>
</feature>
<keyword evidence="3" id="KW-1185">Reference proteome</keyword>
<dbReference type="AlphaFoldDB" id="A0A2U9R1J0"/>
<dbReference type="EMBL" id="CP028774">
    <property type="protein sequence ID" value="AWU75192.1"/>
    <property type="molecule type" value="Genomic_DNA"/>
</dbReference>
<feature type="region of interest" description="Disordered" evidence="1">
    <location>
        <begin position="113"/>
        <end position="138"/>
    </location>
</feature>
<protein>
    <submittedName>
        <fullName evidence="2">Uncharacterized protein</fullName>
    </submittedName>
</protein>
<dbReference type="RefSeq" id="XP_029320669.1">
    <property type="nucleotide sequence ID" value="XM_029464810.1"/>
</dbReference>
<dbReference type="OrthoDB" id="3997752at2759"/>
<feature type="compositionally biased region" description="Low complexity" evidence="1">
    <location>
        <begin position="329"/>
        <end position="338"/>
    </location>
</feature>
<reference evidence="2 3" key="1">
    <citation type="submission" date="2018-06" db="EMBL/GenBank/DDBJ databases">
        <title>Population genomics shows no distinction between pathogenic Candida krusei and environmental Pichia kudriavzevii: One species, four names.</title>
        <authorList>
            <person name="Douglass A.P."/>
            <person name="Offei B."/>
            <person name="Braun-Galleani S."/>
            <person name="Coughlan A.Y."/>
            <person name="Martos A."/>
            <person name="Ortiz-Merino R.A."/>
            <person name="Byrne K.P."/>
            <person name="Wolfe K.H."/>
        </authorList>
    </citation>
    <scope>NUCLEOTIDE SEQUENCE [LARGE SCALE GENOMIC DNA]</scope>
    <source>
        <strain evidence="2 3">CBS573</strain>
    </source>
</reference>
<accession>A0A2U9R1J0</accession>
<gene>
    <name evidence="2" type="ORF">C5L36_0B04430</name>
</gene>
<evidence type="ECO:0000313" key="3">
    <source>
        <dbReference type="Proteomes" id="UP000249293"/>
    </source>
</evidence>
<evidence type="ECO:0000313" key="2">
    <source>
        <dbReference type="EMBL" id="AWU75192.1"/>
    </source>
</evidence>
<dbReference type="GeneID" id="40382957"/>
<dbReference type="Proteomes" id="UP000249293">
    <property type="component" value="Chromosome 2"/>
</dbReference>
<feature type="compositionally biased region" description="Basic and acidic residues" evidence="1">
    <location>
        <begin position="307"/>
        <end position="317"/>
    </location>
</feature>
<dbReference type="KEGG" id="pkz:C5L36_0B04430"/>
<evidence type="ECO:0000256" key="1">
    <source>
        <dbReference type="SAM" id="MobiDB-lite"/>
    </source>
</evidence>
<feature type="region of interest" description="Disordered" evidence="1">
    <location>
        <begin position="188"/>
        <end position="207"/>
    </location>
</feature>
<feature type="compositionally biased region" description="Polar residues" evidence="1">
    <location>
        <begin position="228"/>
        <end position="241"/>
    </location>
</feature>
<sequence>MTLSSTLKKYIHLNTSTASNTSASDALDTIGDTDTTHTDTTHTDTTHTPINTLHLPLPNEIQRLQRANLPSMSSPIDIFERSVQPAAPSPDQARNAASSTQMAASFTTSSFNTNTPSLVGSPITSPPSLASPSRSSSSHILSENFTAPVLDSTVELISNNLWDDLDVVQVPHSHPKLNLFKASTDLPLSRCSSPNTNPNSKRRPSNAASIVPNINTAIDGVSLGHIPTRSNTRSKSISSKDSTLHLGPNQSRKSISFYSYSDLCNYENLTKSLSNLSDQETSFISQIPLTASLKHIPSSRRSTIHGSPEDSDAKIDQELGPDDGASQYSNHSNHSNRSNRSHYTDNDTASVKSWVPENHQIHPPLSMSRSRRQSLVDELASIRSCTTNNSYFEDEFQDLTELNDPLVNVCSASQYIDSRTQELRKCCSGN</sequence>
<feature type="region of interest" description="Disordered" evidence="1">
    <location>
        <begin position="297"/>
        <end position="347"/>
    </location>
</feature>
<dbReference type="VEuPathDB" id="FungiDB:C5L36_0B04430"/>
<name>A0A2U9R1J0_PICKU</name>
<organism evidence="2 3">
    <name type="scientific">Pichia kudriavzevii</name>
    <name type="common">Yeast</name>
    <name type="synonym">Issatchenkia orientalis</name>
    <dbReference type="NCBI Taxonomy" id="4909"/>
    <lineage>
        <taxon>Eukaryota</taxon>
        <taxon>Fungi</taxon>
        <taxon>Dikarya</taxon>
        <taxon>Ascomycota</taxon>
        <taxon>Saccharomycotina</taxon>
        <taxon>Pichiomycetes</taxon>
        <taxon>Pichiales</taxon>
        <taxon>Pichiaceae</taxon>
        <taxon>Pichia</taxon>
    </lineage>
</organism>